<name>A0A8X7N9J5_9BASI</name>
<evidence type="ECO:0000313" key="2">
    <source>
        <dbReference type="Proteomes" id="UP000078113"/>
    </source>
</evidence>
<protein>
    <submittedName>
        <fullName evidence="1">Uncharacterized protein</fullName>
    </submittedName>
</protein>
<organism evidence="1 2">
    <name type="scientific">Tilletia walkeri</name>
    <dbReference type="NCBI Taxonomy" id="117179"/>
    <lineage>
        <taxon>Eukaryota</taxon>
        <taxon>Fungi</taxon>
        <taxon>Dikarya</taxon>
        <taxon>Basidiomycota</taxon>
        <taxon>Ustilaginomycotina</taxon>
        <taxon>Exobasidiomycetes</taxon>
        <taxon>Tilletiales</taxon>
        <taxon>Tilletiaceae</taxon>
        <taxon>Tilletia</taxon>
    </lineage>
</organism>
<comment type="caution">
    <text evidence="1">The sequence shown here is derived from an EMBL/GenBank/DDBJ whole genome shotgun (WGS) entry which is preliminary data.</text>
</comment>
<proteinExistence type="predicted"/>
<dbReference type="AlphaFoldDB" id="A0A8X7N9J5"/>
<sequence>MQRLLLQHQLLSVCAGPTSPSYEIQPSPMTSAAATVHLRRPSIPRSSVSGLERTFVARDTQTLQAIVDFADEALHQSVLECAFAQLGTYNASNVRSHSDVELARSTSEANGSSVAASRLWKRVQRGKPQRLEVSEIGLEAEMSPAEEAMQHWGAQWNSEGAELDVPEVLARKECKMVDVGRGVLVVGGGVFGSGGVACVEQIPEAQKWG</sequence>
<gene>
    <name evidence="1" type="ORF">A4X09_0g2588</name>
</gene>
<dbReference type="Proteomes" id="UP000078113">
    <property type="component" value="Unassembled WGS sequence"/>
</dbReference>
<evidence type="ECO:0000313" key="1">
    <source>
        <dbReference type="EMBL" id="KAE8269761.1"/>
    </source>
</evidence>
<dbReference type="EMBL" id="LWDG02000079">
    <property type="protein sequence ID" value="KAE8269761.1"/>
    <property type="molecule type" value="Genomic_DNA"/>
</dbReference>
<keyword evidence="2" id="KW-1185">Reference proteome</keyword>
<accession>A0A8X7N9J5</accession>
<reference evidence="1" key="1">
    <citation type="submission" date="2016-04" db="EMBL/GenBank/DDBJ databases">
        <authorList>
            <person name="Nguyen H.D."/>
            <person name="Samba Siva P."/>
            <person name="Cullis J."/>
            <person name="Levesque C.A."/>
            <person name="Hambleton S."/>
        </authorList>
    </citation>
    <scope>NUCLEOTIDE SEQUENCE</scope>
    <source>
        <strain evidence="1">DAOMC 236422</strain>
    </source>
</reference>
<reference evidence="1" key="2">
    <citation type="journal article" date="2019" name="IMA Fungus">
        <title>Genome sequencing and comparison of five Tilletia species to identify candidate genes for the detection of regulated species infecting wheat.</title>
        <authorList>
            <person name="Nguyen H.D.T."/>
            <person name="Sultana T."/>
            <person name="Kesanakurti P."/>
            <person name="Hambleton S."/>
        </authorList>
    </citation>
    <scope>NUCLEOTIDE SEQUENCE</scope>
    <source>
        <strain evidence="1">DAOMC 236422</strain>
    </source>
</reference>